<dbReference type="PANTHER" id="PTHR34987:SF4">
    <property type="entry name" value="ALPHA-L-RHAMNOSIDASE C-TERMINAL DOMAIN-CONTAINING PROTEIN"/>
    <property type="match status" value="1"/>
</dbReference>
<feature type="non-terminal residue" evidence="2">
    <location>
        <position position="263"/>
    </location>
</feature>
<dbReference type="PANTHER" id="PTHR34987">
    <property type="entry name" value="C, PUTATIVE (AFU_ORTHOLOGUE AFUA_3G02880)-RELATED"/>
    <property type="match status" value="1"/>
</dbReference>
<evidence type="ECO:0000259" key="1">
    <source>
        <dbReference type="Pfam" id="PF17389"/>
    </source>
</evidence>
<organism evidence="2">
    <name type="scientific">marine sediment metagenome</name>
    <dbReference type="NCBI Taxonomy" id="412755"/>
    <lineage>
        <taxon>unclassified sequences</taxon>
        <taxon>metagenomes</taxon>
        <taxon>ecological metagenomes</taxon>
    </lineage>
</organism>
<dbReference type="SUPFAM" id="SSF48208">
    <property type="entry name" value="Six-hairpin glycosidases"/>
    <property type="match status" value="1"/>
</dbReference>
<gene>
    <name evidence="2" type="ORF">S06H3_42177</name>
</gene>
<dbReference type="EMBL" id="BARV01026054">
    <property type="protein sequence ID" value="GAI36584.1"/>
    <property type="molecule type" value="Genomic_DNA"/>
</dbReference>
<feature type="non-terminal residue" evidence="2">
    <location>
        <position position="1"/>
    </location>
</feature>
<dbReference type="InterPro" id="IPR012341">
    <property type="entry name" value="6hp_glycosidase-like_sf"/>
</dbReference>
<feature type="domain" description="Alpha-L-rhamnosidase six-hairpin glycosidase" evidence="1">
    <location>
        <begin position="34"/>
        <end position="246"/>
    </location>
</feature>
<dbReference type="Pfam" id="PF17389">
    <property type="entry name" value="Bac_rhamnosid6H"/>
    <property type="match status" value="1"/>
</dbReference>
<name>X1Q045_9ZZZZ</name>
<proteinExistence type="predicted"/>
<protein>
    <recommendedName>
        <fullName evidence="1">Alpha-L-rhamnosidase six-hairpin glycosidase domain-containing protein</fullName>
    </recommendedName>
</protein>
<dbReference type="GO" id="GO:0005975">
    <property type="term" value="P:carbohydrate metabolic process"/>
    <property type="evidence" value="ECO:0007669"/>
    <property type="project" value="InterPro"/>
</dbReference>
<sequence>FRYMQVDIHNKSSEPLKIYSIGLNFSTYPVEYRGAFNCSDELLNQIWKVGRYTLQLCMEDAYEDCPFREQAQWMGDARVEALINYYTFGDTKLIARCLRQIGQSQLPQGITSGVYPLRWPNKIADYCLLWIISLWDYYQYTGDKHLVEELYPRIKRALAFFESHLDQYNLLSNVPDWTFIDWAELDKRGEITALNCFYYKALIDASQMAQLLREKKEAMRYQKLAEKVKAAINSRLWLNDIGVYVDCRVGDVLSETISQHANS</sequence>
<comment type="caution">
    <text evidence="2">The sequence shown here is derived from an EMBL/GenBank/DDBJ whole genome shotgun (WGS) entry which is preliminary data.</text>
</comment>
<dbReference type="AlphaFoldDB" id="X1Q045"/>
<dbReference type="Gene3D" id="1.50.10.10">
    <property type="match status" value="1"/>
</dbReference>
<dbReference type="InterPro" id="IPR035396">
    <property type="entry name" value="Bac_rhamnosid6H"/>
</dbReference>
<accession>X1Q045</accession>
<dbReference type="InterPro" id="IPR008928">
    <property type="entry name" value="6-hairpin_glycosidase_sf"/>
</dbReference>
<reference evidence="2" key="1">
    <citation type="journal article" date="2014" name="Front. Microbiol.">
        <title>High frequency of phylogenetically diverse reductive dehalogenase-homologous genes in deep subseafloor sedimentary metagenomes.</title>
        <authorList>
            <person name="Kawai M."/>
            <person name="Futagami T."/>
            <person name="Toyoda A."/>
            <person name="Takaki Y."/>
            <person name="Nishi S."/>
            <person name="Hori S."/>
            <person name="Arai W."/>
            <person name="Tsubouchi T."/>
            <person name="Morono Y."/>
            <person name="Uchiyama I."/>
            <person name="Ito T."/>
            <person name="Fujiyama A."/>
            <person name="Inagaki F."/>
            <person name="Takami H."/>
        </authorList>
    </citation>
    <scope>NUCLEOTIDE SEQUENCE</scope>
    <source>
        <strain evidence="2">Expedition CK06-06</strain>
    </source>
</reference>
<evidence type="ECO:0000313" key="2">
    <source>
        <dbReference type="EMBL" id="GAI36584.1"/>
    </source>
</evidence>